<reference evidence="11 12" key="1">
    <citation type="submission" date="2023-09" db="EMBL/GenBank/DDBJ databases">
        <authorList>
            <person name="Rey-Velasco X."/>
        </authorList>
    </citation>
    <scope>NUCLEOTIDE SEQUENCE [LARGE SCALE GENOMIC DNA]</scope>
    <source>
        <strain evidence="11 12">P117</strain>
    </source>
</reference>
<keyword evidence="6 9" id="KW-1133">Transmembrane helix</keyword>
<comment type="subcellular location">
    <subcellularLocation>
        <location evidence="1">Cell membrane</location>
        <topology evidence="1">Multi-pass membrane protein</topology>
    </subcellularLocation>
</comment>
<evidence type="ECO:0000256" key="7">
    <source>
        <dbReference type="ARBA" id="ARBA00023136"/>
    </source>
</evidence>
<keyword evidence="5 9" id="KW-0812">Transmembrane</keyword>
<keyword evidence="4" id="KW-1003">Cell membrane</keyword>
<dbReference type="InterPro" id="IPR052180">
    <property type="entry name" value="NhaC_Na-H+_Antiporter"/>
</dbReference>
<feature type="transmembrane region" description="Helical" evidence="9">
    <location>
        <begin position="283"/>
        <end position="305"/>
    </location>
</feature>
<evidence type="ECO:0000256" key="9">
    <source>
        <dbReference type="SAM" id="Phobius"/>
    </source>
</evidence>
<feature type="transmembrane region" description="Helical" evidence="9">
    <location>
        <begin position="234"/>
        <end position="263"/>
    </location>
</feature>
<evidence type="ECO:0000313" key="12">
    <source>
        <dbReference type="Proteomes" id="UP001253545"/>
    </source>
</evidence>
<dbReference type="EMBL" id="JAVRHX010000001">
    <property type="protein sequence ID" value="MDT0593965.1"/>
    <property type="molecule type" value="Genomic_DNA"/>
</dbReference>
<evidence type="ECO:0000256" key="5">
    <source>
        <dbReference type="ARBA" id="ARBA00022692"/>
    </source>
</evidence>
<evidence type="ECO:0000256" key="6">
    <source>
        <dbReference type="ARBA" id="ARBA00022989"/>
    </source>
</evidence>
<feature type="transmembrane region" description="Helical" evidence="9">
    <location>
        <begin position="112"/>
        <end position="137"/>
    </location>
</feature>
<feature type="domain" description="Na+/H+ antiporter NhaC-like C-terminal" evidence="10">
    <location>
        <begin position="232"/>
        <end position="420"/>
    </location>
</feature>
<dbReference type="PANTHER" id="PTHR33451">
    <property type="entry name" value="MALATE-2H(+)/NA(+)-LACTATE ANTIPORTER"/>
    <property type="match status" value="1"/>
</dbReference>
<feature type="transmembrane region" description="Helical" evidence="9">
    <location>
        <begin position="149"/>
        <end position="167"/>
    </location>
</feature>
<evidence type="ECO:0000256" key="3">
    <source>
        <dbReference type="ARBA" id="ARBA00022449"/>
    </source>
</evidence>
<keyword evidence="2" id="KW-0813">Transport</keyword>
<dbReference type="Pfam" id="PF03553">
    <property type="entry name" value="Na_H_antiporter"/>
    <property type="match status" value="2"/>
</dbReference>
<sequence length="437" mass="46380">MTPTPKFIGLSPIILSVLLVVVSGVVSQDFNTMPILVSLLLSSAYAFSLNPQSNKLNIAQKIDIFCVSAGNKNIILLAIIFLLAGAFYSLTIEIGARDATVNWALQYIPSQFLLPGLFIISSFIAFSMGTSMGTIMAITPVGIGLADSLSFSAPLAAGIVIGGAMFGDNLSFVSDTTIAATKTQGVKLIDKFKANILIVTPAAAVTILLLLLIDIPDTSNITLHTYNLWLVIPYFLVIFAALIGLNVMAVLGLGILSASLIGLIKGQFDIEGLLSTLQTGMGWMQNLAIIALTIGGIIGLMRAYGGMEWLMQTLTKRIRSKKSAEFSIASLASCMDIATSNNTIAIVSSGTIAKEISTKYNVDPRRSASILDIFSCGFQGLVPYGGQLLTAAVMCNVSPVALIKYCWYPALILVFGVLAIASGLPKFKSLDDKSKRI</sequence>
<name>A0ABU2ZMX7_9ALTE</name>
<feature type="transmembrane region" description="Helical" evidence="9">
    <location>
        <begin position="73"/>
        <end position="92"/>
    </location>
</feature>
<comment type="caution">
    <text evidence="11">The sequence shown here is derived from an EMBL/GenBank/DDBJ whole genome shotgun (WGS) entry which is preliminary data.</text>
</comment>
<dbReference type="Proteomes" id="UP001253545">
    <property type="component" value="Unassembled WGS sequence"/>
</dbReference>
<organism evidence="11 12">
    <name type="scientific">Glaciecola petra</name>
    <dbReference type="NCBI Taxonomy" id="3075602"/>
    <lineage>
        <taxon>Bacteria</taxon>
        <taxon>Pseudomonadati</taxon>
        <taxon>Pseudomonadota</taxon>
        <taxon>Gammaproteobacteria</taxon>
        <taxon>Alteromonadales</taxon>
        <taxon>Alteromonadaceae</taxon>
        <taxon>Glaciecola</taxon>
    </lineage>
</organism>
<feature type="transmembrane region" description="Helical" evidence="9">
    <location>
        <begin position="194"/>
        <end position="213"/>
    </location>
</feature>
<accession>A0ABU2ZMX7</accession>
<evidence type="ECO:0000256" key="8">
    <source>
        <dbReference type="ARBA" id="ARBA00038435"/>
    </source>
</evidence>
<keyword evidence="7 9" id="KW-0472">Membrane</keyword>
<keyword evidence="3" id="KW-0050">Antiport</keyword>
<feature type="transmembrane region" description="Helical" evidence="9">
    <location>
        <begin position="7"/>
        <end position="26"/>
    </location>
</feature>
<feature type="domain" description="Na+/H+ antiporter NhaC-like C-terminal" evidence="10">
    <location>
        <begin position="14"/>
        <end position="211"/>
    </location>
</feature>
<proteinExistence type="inferred from homology"/>
<evidence type="ECO:0000256" key="1">
    <source>
        <dbReference type="ARBA" id="ARBA00004651"/>
    </source>
</evidence>
<keyword evidence="12" id="KW-1185">Reference proteome</keyword>
<dbReference type="InterPro" id="IPR018461">
    <property type="entry name" value="Na/H_Antiport_NhaC-like_C"/>
</dbReference>
<feature type="transmembrane region" description="Helical" evidence="9">
    <location>
        <begin position="407"/>
        <end position="427"/>
    </location>
</feature>
<evidence type="ECO:0000259" key="10">
    <source>
        <dbReference type="Pfam" id="PF03553"/>
    </source>
</evidence>
<protein>
    <submittedName>
        <fullName evidence="11">Na+/H+ antiporter NhaC family protein</fullName>
    </submittedName>
</protein>
<evidence type="ECO:0000313" key="11">
    <source>
        <dbReference type="EMBL" id="MDT0593965.1"/>
    </source>
</evidence>
<evidence type="ECO:0000256" key="2">
    <source>
        <dbReference type="ARBA" id="ARBA00022448"/>
    </source>
</evidence>
<gene>
    <name evidence="11" type="ORF">RM552_03805</name>
</gene>
<dbReference type="PANTHER" id="PTHR33451:SF5">
    <property type="entry name" value="NA+_H+ ANTIPORTER"/>
    <property type="match status" value="1"/>
</dbReference>
<comment type="similarity">
    <text evidence="8">Belongs to the NhaC Na(+)/H(+) (TC 2.A.35) antiporter family.</text>
</comment>
<dbReference type="RefSeq" id="WP_311367459.1">
    <property type="nucleotide sequence ID" value="NZ_JAVRHX010000001.1"/>
</dbReference>
<evidence type="ECO:0000256" key="4">
    <source>
        <dbReference type="ARBA" id="ARBA00022475"/>
    </source>
</evidence>